<dbReference type="Pfam" id="PF00892">
    <property type="entry name" value="EamA"/>
    <property type="match status" value="2"/>
</dbReference>
<comment type="subcellular location">
    <subcellularLocation>
        <location evidence="1">Membrane</location>
        <topology evidence="1">Multi-pass membrane protein</topology>
    </subcellularLocation>
</comment>
<accession>A0ABT9P7L1</accession>
<dbReference type="RefSeq" id="WP_307246123.1">
    <property type="nucleotide sequence ID" value="NZ_JAUSQZ010000001.1"/>
</dbReference>
<feature type="transmembrane region" description="Helical" evidence="6">
    <location>
        <begin position="182"/>
        <end position="201"/>
    </location>
</feature>
<feature type="transmembrane region" description="Helical" evidence="6">
    <location>
        <begin position="269"/>
        <end position="285"/>
    </location>
</feature>
<organism evidence="8 9">
    <name type="scientific">Kineosporia succinea</name>
    <dbReference type="NCBI Taxonomy" id="84632"/>
    <lineage>
        <taxon>Bacteria</taxon>
        <taxon>Bacillati</taxon>
        <taxon>Actinomycetota</taxon>
        <taxon>Actinomycetes</taxon>
        <taxon>Kineosporiales</taxon>
        <taxon>Kineosporiaceae</taxon>
        <taxon>Kineosporia</taxon>
    </lineage>
</organism>
<feature type="transmembrane region" description="Helical" evidence="6">
    <location>
        <begin position="71"/>
        <end position="89"/>
    </location>
</feature>
<proteinExistence type="inferred from homology"/>
<feature type="transmembrane region" description="Helical" evidence="6">
    <location>
        <begin position="33"/>
        <end position="50"/>
    </location>
</feature>
<comment type="caution">
    <text evidence="8">The sequence shown here is derived from an EMBL/GenBank/DDBJ whole genome shotgun (WGS) entry which is preliminary data.</text>
</comment>
<feature type="transmembrane region" description="Helical" evidence="6">
    <location>
        <begin position="151"/>
        <end position="170"/>
    </location>
</feature>
<feature type="domain" description="EamA" evidence="7">
    <location>
        <begin position="160"/>
        <end position="286"/>
    </location>
</feature>
<dbReference type="Proteomes" id="UP001235712">
    <property type="component" value="Unassembled WGS sequence"/>
</dbReference>
<dbReference type="EMBL" id="JAUSQZ010000001">
    <property type="protein sequence ID" value="MDP9828687.1"/>
    <property type="molecule type" value="Genomic_DNA"/>
</dbReference>
<keyword evidence="9" id="KW-1185">Reference proteome</keyword>
<evidence type="ECO:0000256" key="6">
    <source>
        <dbReference type="SAM" id="Phobius"/>
    </source>
</evidence>
<keyword evidence="4 6" id="KW-1133">Transmembrane helix</keyword>
<dbReference type="InterPro" id="IPR037185">
    <property type="entry name" value="EmrE-like"/>
</dbReference>
<evidence type="ECO:0000313" key="9">
    <source>
        <dbReference type="Proteomes" id="UP001235712"/>
    </source>
</evidence>
<evidence type="ECO:0000256" key="4">
    <source>
        <dbReference type="ARBA" id="ARBA00022989"/>
    </source>
</evidence>
<evidence type="ECO:0000259" key="7">
    <source>
        <dbReference type="Pfam" id="PF00892"/>
    </source>
</evidence>
<reference evidence="8 9" key="1">
    <citation type="submission" date="2023-07" db="EMBL/GenBank/DDBJ databases">
        <title>Sequencing the genomes of 1000 actinobacteria strains.</title>
        <authorList>
            <person name="Klenk H.-P."/>
        </authorList>
    </citation>
    <scope>NUCLEOTIDE SEQUENCE [LARGE SCALE GENOMIC DNA]</scope>
    <source>
        <strain evidence="8 9">DSM 44388</strain>
    </source>
</reference>
<dbReference type="PANTHER" id="PTHR32322:SF2">
    <property type="entry name" value="EAMA DOMAIN-CONTAINING PROTEIN"/>
    <property type="match status" value="1"/>
</dbReference>
<feature type="transmembrane region" description="Helical" evidence="6">
    <location>
        <begin position="213"/>
        <end position="235"/>
    </location>
</feature>
<evidence type="ECO:0000256" key="3">
    <source>
        <dbReference type="ARBA" id="ARBA00022692"/>
    </source>
</evidence>
<feature type="transmembrane region" description="Helical" evidence="6">
    <location>
        <begin position="247"/>
        <end position="263"/>
    </location>
</feature>
<evidence type="ECO:0000256" key="5">
    <source>
        <dbReference type="ARBA" id="ARBA00023136"/>
    </source>
</evidence>
<dbReference type="InterPro" id="IPR000620">
    <property type="entry name" value="EamA_dom"/>
</dbReference>
<name>A0ABT9P7L1_9ACTN</name>
<keyword evidence="3 6" id="KW-0812">Transmembrane</keyword>
<evidence type="ECO:0000256" key="2">
    <source>
        <dbReference type="ARBA" id="ARBA00007362"/>
    </source>
</evidence>
<feature type="transmembrane region" description="Helical" evidence="6">
    <location>
        <begin position="127"/>
        <end position="145"/>
    </location>
</feature>
<keyword evidence="5 6" id="KW-0472">Membrane</keyword>
<dbReference type="SUPFAM" id="SSF103481">
    <property type="entry name" value="Multidrug resistance efflux transporter EmrE"/>
    <property type="match status" value="2"/>
</dbReference>
<feature type="domain" description="EamA" evidence="7">
    <location>
        <begin position="5"/>
        <end position="140"/>
    </location>
</feature>
<comment type="similarity">
    <text evidence="2">Belongs to the EamA transporter family.</text>
</comment>
<evidence type="ECO:0000313" key="8">
    <source>
        <dbReference type="EMBL" id="MDP9828687.1"/>
    </source>
</evidence>
<sequence>MNRRAVVLFLSLGLAWGIPYMFIKVAGAELAPSVLVLARTGLAALILLPLTLASRRHRSSLPDVLRHWKPLLAYTVVEVALPWVALNHAEQTLTSSTAAILISAVPVVGVVIALLTGSTERFGTRGALGLLLGTVGVATLVGLDVNVSDLGAVAEMGVVVAGYALGPVILSRWLGDLPGLPVVAVSITAAALVYVPVVLLGPGVPATLPSADVLVAVVVLAAICTATAFLLLFALIGELGPVRATTIVYLNPVVAVAAGALFLDERVTVFTLLGFVLVLTGSYLVNGTPRKAVVPVGARELQPAR</sequence>
<evidence type="ECO:0000256" key="1">
    <source>
        <dbReference type="ARBA" id="ARBA00004141"/>
    </source>
</evidence>
<gene>
    <name evidence="8" type="ORF">J2S57_004436</name>
</gene>
<protein>
    <submittedName>
        <fullName evidence="8">Drug/metabolite transporter (DMT)-like permease</fullName>
    </submittedName>
</protein>
<dbReference type="InterPro" id="IPR050638">
    <property type="entry name" value="AA-Vitamin_Transporters"/>
</dbReference>
<dbReference type="PANTHER" id="PTHR32322">
    <property type="entry name" value="INNER MEMBRANE TRANSPORTER"/>
    <property type="match status" value="1"/>
</dbReference>
<feature type="transmembrane region" description="Helical" evidence="6">
    <location>
        <begin position="95"/>
        <end position="115"/>
    </location>
</feature>